<feature type="coiled-coil region" evidence="3">
    <location>
        <begin position="90"/>
        <end position="148"/>
    </location>
</feature>
<evidence type="ECO:0000256" key="2">
    <source>
        <dbReference type="ARBA" id="ARBA00023054"/>
    </source>
</evidence>
<dbReference type="Gene3D" id="2.40.30.170">
    <property type="match status" value="1"/>
</dbReference>
<sequence length="295" mass="32511">MKRLNLFSIFFLSAIIISCGNNGNEADAYGNIESYDVTVSAEVGGKIIELKIDEGDKVAENQLIALVDTVQNSLKLQQLNAAKGAVLAKLQSIDAQIAVQNEQISVIERELNRVRRLYADSAATQRQLDEVEGKFRIAQKQLKAVEVQRSAVMSEVKSIDAQIAQVNDILLRSKVLSPIQGTVLTKFVNRGELIPTGRPICKIANLDTVYARVYIDETQLPEFKIGGKVKVFTDAANGELNMTEGEITWIASEAEFTPKIIQTRNERVNLVYAVKVKIPNPNGTLKVGMPVEVKL</sequence>
<dbReference type="GO" id="GO:0030313">
    <property type="term" value="C:cell envelope"/>
    <property type="evidence" value="ECO:0007669"/>
    <property type="project" value="UniProtKB-SubCell"/>
</dbReference>
<evidence type="ECO:0000256" key="3">
    <source>
        <dbReference type="SAM" id="Coils"/>
    </source>
</evidence>
<name>A0A7D3XM32_9BACT</name>
<dbReference type="RefSeq" id="WP_173074141.1">
    <property type="nucleotide sequence ID" value="NZ_CP041345.1"/>
</dbReference>
<dbReference type="Pfam" id="PF25917">
    <property type="entry name" value="BSH_RND"/>
    <property type="match status" value="1"/>
</dbReference>
<dbReference type="PANTHER" id="PTHR32347">
    <property type="entry name" value="EFFLUX SYSTEM COMPONENT YKNX-RELATED"/>
    <property type="match status" value="1"/>
</dbReference>
<proteinExistence type="predicted"/>
<comment type="subcellular location">
    <subcellularLocation>
        <location evidence="1">Cell envelope</location>
    </subcellularLocation>
</comment>
<dbReference type="SUPFAM" id="SSF111369">
    <property type="entry name" value="HlyD-like secretion proteins"/>
    <property type="match status" value="1"/>
</dbReference>
<organism evidence="5 6">
    <name type="scientific">Tenuifilum thalassicum</name>
    <dbReference type="NCBI Taxonomy" id="2590900"/>
    <lineage>
        <taxon>Bacteria</taxon>
        <taxon>Pseudomonadati</taxon>
        <taxon>Bacteroidota</taxon>
        <taxon>Bacteroidia</taxon>
        <taxon>Bacteroidales</taxon>
        <taxon>Tenuifilaceae</taxon>
        <taxon>Tenuifilum</taxon>
    </lineage>
</organism>
<dbReference type="Proteomes" id="UP000500961">
    <property type="component" value="Chromosome"/>
</dbReference>
<accession>A0A7D3XM32</accession>
<reference evidence="5 6" key="1">
    <citation type="submission" date="2019-07" db="EMBL/GenBank/DDBJ databases">
        <title>Thalassofilum flectens gen. nov., sp. nov., a novel moderate thermophilic anaerobe from a shallow sea hot spring in Kunashir Island (Russia), representing a new family in the order Bacteroidales, and proposal of Thalassofilacea fam. nov.</title>
        <authorList>
            <person name="Kochetkova T.V."/>
            <person name="Podosokorskaya O.A."/>
            <person name="Novikov A."/>
            <person name="Elcheninov A.G."/>
            <person name="Toshchakov S.V."/>
            <person name="Kublanov I.V."/>
        </authorList>
    </citation>
    <scope>NUCLEOTIDE SEQUENCE [LARGE SCALE GENOMIC DNA]</scope>
    <source>
        <strain evidence="5 6">38-H</strain>
    </source>
</reference>
<keyword evidence="2 3" id="KW-0175">Coiled coil</keyword>
<dbReference type="AlphaFoldDB" id="A0A7D3XM32"/>
<protein>
    <submittedName>
        <fullName evidence="5">HlyD family efflux transporter periplasmic adaptor subunit</fullName>
    </submittedName>
</protein>
<evidence type="ECO:0000256" key="1">
    <source>
        <dbReference type="ARBA" id="ARBA00004196"/>
    </source>
</evidence>
<dbReference type="InterPro" id="IPR050465">
    <property type="entry name" value="UPF0194_transport"/>
</dbReference>
<evidence type="ECO:0000313" key="6">
    <source>
        <dbReference type="Proteomes" id="UP000500961"/>
    </source>
</evidence>
<gene>
    <name evidence="5" type="ORF">FHG85_06450</name>
</gene>
<dbReference type="KEGG" id="ttz:FHG85_06450"/>
<evidence type="ECO:0000313" key="5">
    <source>
        <dbReference type="EMBL" id="QKG79916.1"/>
    </source>
</evidence>
<dbReference type="Gene3D" id="2.40.50.100">
    <property type="match status" value="1"/>
</dbReference>
<evidence type="ECO:0000259" key="4">
    <source>
        <dbReference type="Pfam" id="PF25917"/>
    </source>
</evidence>
<dbReference type="InterPro" id="IPR058625">
    <property type="entry name" value="MdtA-like_BSH"/>
</dbReference>
<keyword evidence="6" id="KW-1185">Reference proteome</keyword>
<feature type="domain" description="Multidrug resistance protein MdtA-like barrel-sandwich hybrid" evidence="4">
    <location>
        <begin position="37"/>
        <end position="199"/>
    </location>
</feature>
<dbReference type="PROSITE" id="PS51257">
    <property type="entry name" value="PROKAR_LIPOPROTEIN"/>
    <property type="match status" value="1"/>
</dbReference>
<dbReference type="EMBL" id="CP041345">
    <property type="protein sequence ID" value="QKG79916.1"/>
    <property type="molecule type" value="Genomic_DNA"/>
</dbReference>
<dbReference type="PANTHER" id="PTHR32347:SF23">
    <property type="entry name" value="BLL5650 PROTEIN"/>
    <property type="match status" value="1"/>
</dbReference>